<evidence type="ECO:0000313" key="9">
    <source>
        <dbReference type="EMBL" id="GAE34392.1"/>
    </source>
</evidence>
<dbReference type="AlphaFoldDB" id="W4QR42"/>
<organism evidence="9 10">
    <name type="scientific">Halalkalibacter akibai (strain ATCC 43226 / DSM 21942 / CIP 109018 / JCM 9157 / 1139)</name>
    <name type="common">Bacillus akibai</name>
    <dbReference type="NCBI Taxonomy" id="1236973"/>
    <lineage>
        <taxon>Bacteria</taxon>
        <taxon>Bacillati</taxon>
        <taxon>Bacillota</taxon>
        <taxon>Bacilli</taxon>
        <taxon>Bacillales</taxon>
        <taxon>Bacillaceae</taxon>
        <taxon>Halalkalibacter</taxon>
    </lineage>
</organism>
<proteinExistence type="inferred from homology"/>
<name>W4QR42_HALA3</name>
<evidence type="ECO:0000313" key="10">
    <source>
        <dbReference type="Proteomes" id="UP000018896"/>
    </source>
</evidence>
<comment type="subcellular location">
    <subcellularLocation>
        <location evidence="1">Membrane</location>
        <topology evidence="1">Multi-pass membrane protein</topology>
    </subcellularLocation>
</comment>
<evidence type="ECO:0000256" key="5">
    <source>
        <dbReference type="ARBA" id="ARBA00022692"/>
    </source>
</evidence>
<keyword evidence="10" id="KW-1185">Reference proteome</keyword>
<evidence type="ECO:0000256" key="6">
    <source>
        <dbReference type="ARBA" id="ARBA00022989"/>
    </source>
</evidence>
<dbReference type="InterPro" id="IPR004761">
    <property type="entry name" value="Spore_GerAB"/>
</dbReference>
<dbReference type="GO" id="GO:0016020">
    <property type="term" value="C:membrane"/>
    <property type="evidence" value="ECO:0007669"/>
    <property type="project" value="UniProtKB-SubCell"/>
</dbReference>
<keyword evidence="5 8" id="KW-0812">Transmembrane</keyword>
<keyword evidence="4" id="KW-0309">Germination</keyword>
<feature type="transmembrane region" description="Helical" evidence="8">
    <location>
        <begin position="109"/>
        <end position="129"/>
    </location>
</feature>
<feature type="transmembrane region" description="Helical" evidence="8">
    <location>
        <begin position="12"/>
        <end position="31"/>
    </location>
</feature>
<dbReference type="eggNOG" id="COG0531">
    <property type="taxonomic scope" value="Bacteria"/>
</dbReference>
<reference evidence="9 10" key="1">
    <citation type="journal article" date="2014" name="Genome Announc.">
        <title>Draft Genome Sequences of Three Alkaliphilic Bacillus Strains, Bacillus wakoensis JCM 9140T, Bacillus akibai JCM 9157T, and Bacillus hemicellulosilyticus JCM 9152T.</title>
        <authorList>
            <person name="Yuki M."/>
            <person name="Oshima K."/>
            <person name="Suda W."/>
            <person name="Oshida Y."/>
            <person name="Kitamura K."/>
            <person name="Iida T."/>
            <person name="Hattori M."/>
            <person name="Ohkuma M."/>
        </authorList>
    </citation>
    <scope>NUCLEOTIDE SEQUENCE [LARGE SCALE GENOMIC DNA]</scope>
    <source>
        <strain evidence="9 10">JCM 9157</strain>
    </source>
</reference>
<evidence type="ECO:0000256" key="4">
    <source>
        <dbReference type="ARBA" id="ARBA00022544"/>
    </source>
</evidence>
<feature type="transmembrane region" description="Helical" evidence="8">
    <location>
        <begin position="37"/>
        <end position="60"/>
    </location>
</feature>
<dbReference type="Pfam" id="PF03845">
    <property type="entry name" value="Spore_permease"/>
    <property type="match status" value="1"/>
</dbReference>
<accession>W4QR42</accession>
<evidence type="ECO:0000256" key="2">
    <source>
        <dbReference type="ARBA" id="ARBA00007998"/>
    </source>
</evidence>
<feature type="transmembrane region" description="Helical" evidence="8">
    <location>
        <begin position="264"/>
        <end position="285"/>
    </location>
</feature>
<feature type="transmembrane region" description="Helical" evidence="8">
    <location>
        <begin position="211"/>
        <end position="236"/>
    </location>
</feature>
<keyword evidence="7 8" id="KW-0472">Membrane</keyword>
<dbReference type="OrthoDB" id="2829675at2"/>
<dbReference type="PANTHER" id="PTHR34975:SF2">
    <property type="entry name" value="SPORE GERMINATION PROTEIN A2"/>
    <property type="match status" value="1"/>
</dbReference>
<dbReference type="STRING" id="1236973.JCM9157_1445"/>
<comment type="similarity">
    <text evidence="2">Belongs to the amino acid-polyamine-organocation (APC) superfamily. Spore germination protein (SGP) (TC 2.A.3.9) family.</text>
</comment>
<feature type="transmembrane region" description="Helical" evidence="8">
    <location>
        <begin position="178"/>
        <end position="199"/>
    </location>
</feature>
<dbReference type="PANTHER" id="PTHR34975">
    <property type="entry name" value="SPORE GERMINATION PROTEIN A2"/>
    <property type="match status" value="1"/>
</dbReference>
<dbReference type="Proteomes" id="UP000018896">
    <property type="component" value="Unassembled WGS sequence"/>
</dbReference>
<keyword evidence="6 8" id="KW-1133">Transmembrane helix</keyword>
<feature type="transmembrane region" description="Helical" evidence="8">
    <location>
        <begin position="141"/>
        <end position="158"/>
    </location>
</feature>
<keyword evidence="3" id="KW-0813">Transport</keyword>
<dbReference type="EMBL" id="BAUV01000007">
    <property type="protein sequence ID" value="GAE34392.1"/>
    <property type="molecule type" value="Genomic_DNA"/>
</dbReference>
<comment type="caution">
    <text evidence="9">The sequence shown here is derived from an EMBL/GenBank/DDBJ whole genome shotgun (WGS) entry which is preliminary data.</text>
</comment>
<evidence type="ECO:0000256" key="8">
    <source>
        <dbReference type="SAM" id="Phobius"/>
    </source>
</evidence>
<sequence length="289" mass="32434">MNIKISNRQLAFLVSNSMVSVSLVILPQSLVDLSLQNAWLVFPLLFLFVLLIITGGLYGLKKLKTFDLTEGQGNWQKRCLAFLFVLFISHVLIRDLTIITGFIEATLLPLTPVYVITILVIACSLYISWAGIEVIARYNEICFLIFLGVVLFIPISLIDSLAIENFEPVLGLETIPSVFQSAYLGLAWVGEIIIVFLIIGMVNPLKNVKRAIFLGGAIGIGMLFILIFSGIAVLGAEILRYTTYPTYTLVQQIRITEFLDRLDFFLVSLYFPAVFSKFALFFFWVTACF</sequence>
<gene>
    <name evidence="9" type="ORF">JCM9157_1445</name>
</gene>
<dbReference type="GO" id="GO:0009847">
    <property type="term" value="P:spore germination"/>
    <property type="evidence" value="ECO:0007669"/>
    <property type="project" value="InterPro"/>
</dbReference>
<feature type="transmembrane region" description="Helical" evidence="8">
    <location>
        <begin position="80"/>
        <end position="103"/>
    </location>
</feature>
<dbReference type="RefSeq" id="WP_035663229.1">
    <property type="nucleotide sequence ID" value="NZ_BAUV01000007.1"/>
</dbReference>
<evidence type="ECO:0000256" key="7">
    <source>
        <dbReference type="ARBA" id="ARBA00023136"/>
    </source>
</evidence>
<protein>
    <submittedName>
        <fullName evidence="9">Spore germination protein GerKB</fullName>
    </submittedName>
</protein>
<evidence type="ECO:0000256" key="3">
    <source>
        <dbReference type="ARBA" id="ARBA00022448"/>
    </source>
</evidence>
<evidence type="ECO:0000256" key="1">
    <source>
        <dbReference type="ARBA" id="ARBA00004141"/>
    </source>
</evidence>
<dbReference type="NCBIfam" id="TIGR00912">
    <property type="entry name" value="2A0309"/>
    <property type="match status" value="1"/>
</dbReference>